<name>A0A1I4RXZ9_PSUAM</name>
<organism evidence="3 4">
    <name type="scientific">Pseudonocardia ammonioxydans</name>
    <dbReference type="NCBI Taxonomy" id="260086"/>
    <lineage>
        <taxon>Bacteria</taxon>
        <taxon>Bacillati</taxon>
        <taxon>Actinomycetota</taxon>
        <taxon>Actinomycetes</taxon>
        <taxon>Pseudonocardiales</taxon>
        <taxon>Pseudonocardiaceae</taxon>
        <taxon>Pseudonocardia</taxon>
    </lineage>
</organism>
<keyword evidence="2" id="KW-0812">Transmembrane</keyword>
<keyword evidence="2" id="KW-1133">Transmembrane helix</keyword>
<feature type="region of interest" description="Disordered" evidence="1">
    <location>
        <begin position="1"/>
        <end position="26"/>
    </location>
</feature>
<keyword evidence="2" id="KW-0472">Membrane</keyword>
<evidence type="ECO:0000256" key="1">
    <source>
        <dbReference type="SAM" id="MobiDB-lite"/>
    </source>
</evidence>
<dbReference type="EMBL" id="FOUY01000001">
    <property type="protein sequence ID" value="SFM57108.1"/>
    <property type="molecule type" value="Genomic_DNA"/>
</dbReference>
<accession>A0A1I4RXZ9</accession>
<dbReference type="STRING" id="260086.SAMN05216207_1001127"/>
<evidence type="ECO:0000313" key="4">
    <source>
        <dbReference type="Proteomes" id="UP000199614"/>
    </source>
</evidence>
<dbReference type="AlphaFoldDB" id="A0A1I4RXZ9"/>
<reference evidence="3 4" key="1">
    <citation type="submission" date="2016-10" db="EMBL/GenBank/DDBJ databases">
        <authorList>
            <person name="de Groot N.N."/>
        </authorList>
    </citation>
    <scope>NUCLEOTIDE SEQUENCE [LARGE SCALE GENOMIC DNA]</scope>
    <source>
        <strain evidence="3 4">CGMCC 4.1877</strain>
    </source>
</reference>
<feature type="transmembrane region" description="Helical" evidence="2">
    <location>
        <begin position="158"/>
        <end position="179"/>
    </location>
</feature>
<evidence type="ECO:0000256" key="2">
    <source>
        <dbReference type="SAM" id="Phobius"/>
    </source>
</evidence>
<gene>
    <name evidence="3" type="ORF">SAMN05216207_1001127</name>
</gene>
<dbReference type="Proteomes" id="UP000199614">
    <property type="component" value="Unassembled WGS sequence"/>
</dbReference>
<feature type="transmembrane region" description="Helical" evidence="2">
    <location>
        <begin position="59"/>
        <end position="80"/>
    </location>
</feature>
<sequence length="194" mass="20696">MRSRGACPTRYRTHPGGGDRPGGSLESLAVTSPTGDVLTETRALASRLLGRVRYRVPEFVAGIGCTLVVLALIALGGAFLDDFRIEANRATTAATVLEGSDYWRSVVRFVDDEGRLQTPASGIHYPVGLTPGENIYVEYDTTEPTRVRVAGRTAVDGILPIAGGIAVVGVVFGPAYVALRRRRDRKVGRTAARG</sequence>
<keyword evidence="4" id="KW-1185">Reference proteome</keyword>
<protein>
    <recommendedName>
        <fullName evidence="5">DUF3592 domain-containing protein</fullName>
    </recommendedName>
</protein>
<evidence type="ECO:0008006" key="5">
    <source>
        <dbReference type="Google" id="ProtNLM"/>
    </source>
</evidence>
<proteinExistence type="predicted"/>
<evidence type="ECO:0000313" key="3">
    <source>
        <dbReference type="EMBL" id="SFM57108.1"/>
    </source>
</evidence>